<feature type="compositionally biased region" description="Low complexity" evidence="10">
    <location>
        <begin position="134"/>
        <end position="156"/>
    </location>
</feature>
<dbReference type="PANTHER" id="PTHR13720:SF50">
    <property type="entry name" value="ECHINODERM MICROTUBULE-ASSOCIATED PROTEIN-LIKE 2"/>
    <property type="match status" value="1"/>
</dbReference>
<gene>
    <name evidence="14" type="primary">CSON014524</name>
</gene>
<dbReference type="Pfam" id="PF03451">
    <property type="entry name" value="HELP"/>
    <property type="match status" value="1"/>
</dbReference>
<reference evidence="14" key="2">
    <citation type="submission" date="2018-07" db="EMBL/GenBank/DDBJ databases">
        <authorList>
            <person name="Quirk P.G."/>
            <person name="Krulwich T.A."/>
        </authorList>
    </citation>
    <scope>NUCLEOTIDE SEQUENCE</scope>
</reference>
<dbReference type="PANTHER" id="PTHR13720">
    <property type="entry name" value="WD-40 REPEAT PROTEIN"/>
    <property type="match status" value="1"/>
</dbReference>
<dbReference type="GO" id="GO:0000226">
    <property type="term" value="P:microtubule cytoskeleton organization"/>
    <property type="evidence" value="ECO:0007669"/>
    <property type="project" value="TreeGrafter"/>
</dbReference>
<dbReference type="EMBL" id="UFQT01000827">
    <property type="protein sequence ID" value="SSX27432.1"/>
    <property type="molecule type" value="Genomic_DNA"/>
</dbReference>
<dbReference type="Gene3D" id="2.130.10.10">
    <property type="entry name" value="YVTN repeat-like/Quinoprotein amine dehydrogenase"/>
    <property type="match status" value="2"/>
</dbReference>
<accession>A0A336MAR7</accession>
<dbReference type="SMART" id="SM00320">
    <property type="entry name" value="WD40"/>
    <property type="match status" value="11"/>
</dbReference>
<evidence type="ECO:0000256" key="3">
    <source>
        <dbReference type="ARBA" id="ARBA00022490"/>
    </source>
</evidence>
<dbReference type="GO" id="GO:0008017">
    <property type="term" value="F:microtubule binding"/>
    <property type="evidence" value="ECO:0007669"/>
    <property type="project" value="TreeGrafter"/>
</dbReference>
<dbReference type="SUPFAM" id="SSF50998">
    <property type="entry name" value="Quinoprotein alcohol dehydrogenase-like"/>
    <property type="match status" value="1"/>
</dbReference>
<keyword evidence="9" id="KW-0175">Coiled coil</keyword>
<feature type="region of interest" description="Disordered" evidence="10">
    <location>
        <begin position="102"/>
        <end position="169"/>
    </location>
</feature>
<feature type="repeat" description="WD" evidence="8">
    <location>
        <begin position="822"/>
        <end position="856"/>
    </location>
</feature>
<dbReference type="InterPro" id="IPR050630">
    <property type="entry name" value="WD_repeat_EMAP"/>
</dbReference>
<feature type="repeat" description="WD" evidence="8">
    <location>
        <begin position="580"/>
        <end position="612"/>
    </location>
</feature>
<reference evidence="13" key="1">
    <citation type="submission" date="2018-04" db="EMBL/GenBank/DDBJ databases">
        <authorList>
            <person name="Go L.Y."/>
            <person name="Mitchell J.A."/>
        </authorList>
    </citation>
    <scope>NUCLEOTIDE SEQUENCE</scope>
    <source>
        <tissue evidence="13">Whole organism</tissue>
    </source>
</reference>
<keyword evidence="5" id="KW-0493">Microtubule</keyword>
<feature type="compositionally biased region" description="Polar residues" evidence="10">
    <location>
        <begin position="122"/>
        <end position="133"/>
    </location>
</feature>
<protein>
    <submittedName>
        <fullName evidence="14">CSON014524 protein</fullName>
    </submittedName>
</protein>
<keyword evidence="3" id="KW-0963">Cytoplasm</keyword>
<evidence type="ECO:0000256" key="7">
    <source>
        <dbReference type="ARBA" id="ARBA00023212"/>
    </source>
</evidence>
<dbReference type="AlphaFoldDB" id="A0A336MAR7"/>
<evidence type="ECO:0000259" key="12">
    <source>
        <dbReference type="Pfam" id="PF23414"/>
    </source>
</evidence>
<evidence type="ECO:0000256" key="4">
    <source>
        <dbReference type="ARBA" id="ARBA00022574"/>
    </source>
</evidence>
<dbReference type="GO" id="GO:0005874">
    <property type="term" value="C:microtubule"/>
    <property type="evidence" value="ECO:0007669"/>
    <property type="project" value="UniProtKB-KW"/>
</dbReference>
<name>A0A336MAR7_CULSO</name>
<evidence type="ECO:0000256" key="6">
    <source>
        <dbReference type="ARBA" id="ARBA00022737"/>
    </source>
</evidence>
<dbReference type="InterPro" id="IPR005108">
    <property type="entry name" value="HELP"/>
</dbReference>
<feature type="repeat" description="WD" evidence="8">
    <location>
        <begin position="664"/>
        <end position="705"/>
    </location>
</feature>
<evidence type="ECO:0000256" key="5">
    <source>
        <dbReference type="ARBA" id="ARBA00022701"/>
    </source>
</evidence>
<evidence type="ECO:0000313" key="14">
    <source>
        <dbReference type="EMBL" id="SSX27432.1"/>
    </source>
</evidence>
<feature type="domain" description="EML-like second beta-propeller" evidence="12">
    <location>
        <begin position="589"/>
        <end position="855"/>
    </location>
</feature>
<dbReference type="EMBL" id="UFQS01000827">
    <property type="protein sequence ID" value="SSX07089.1"/>
    <property type="molecule type" value="Genomic_DNA"/>
</dbReference>
<comment type="similarity">
    <text evidence="2">Belongs to the WD repeat EMAP family.</text>
</comment>
<evidence type="ECO:0000256" key="1">
    <source>
        <dbReference type="ARBA" id="ARBA00004245"/>
    </source>
</evidence>
<evidence type="ECO:0000256" key="10">
    <source>
        <dbReference type="SAM" id="MobiDB-lite"/>
    </source>
</evidence>
<evidence type="ECO:0000256" key="9">
    <source>
        <dbReference type="SAM" id="Coils"/>
    </source>
</evidence>
<organism evidence="14">
    <name type="scientific">Culicoides sonorensis</name>
    <name type="common">Biting midge</name>
    <dbReference type="NCBI Taxonomy" id="179676"/>
    <lineage>
        <taxon>Eukaryota</taxon>
        <taxon>Metazoa</taxon>
        <taxon>Ecdysozoa</taxon>
        <taxon>Arthropoda</taxon>
        <taxon>Hexapoda</taxon>
        <taxon>Insecta</taxon>
        <taxon>Pterygota</taxon>
        <taxon>Neoptera</taxon>
        <taxon>Endopterygota</taxon>
        <taxon>Diptera</taxon>
        <taxon>Nematocera</taxon>
        <taxon>Chironomoidea</taxon>
        <taxon>Ceratopogonidae</taxon>
        <taxon>Ceratopogoninae</taxon>
        <taxon>Culicoides</taxon>
        <taxon>Monoculicoides</taxon>
    </lineage>
</organism>
<evidence type="ECO:0000259" key="11">
    <source>
        <dbReference type="Pfam" id="PF23409"/>
    </source>
</evidence>
<feature type="region of interest" description="Disordered" evidence="10">
    <location>
        <begin position="1"/>
        <end position="27"/>
    </location>
</feature>
<dbReference type="PROSITE" id="PS50082">
    <property type="entry name" value="WD_REPEATS_2"/>
    <property type="match status" value="3"/>
</dbReference>
<dbReference type="InterPro" id="IPR055439">
    <property type="entry name" value="Beta-prop_EML_1st"/>
</dbReference>
<feature type="domain" description="EML-like first beta-propeller" evidence="11">
    <location>
        <begin position="302"/>
        <end position="569"/>
    </location>
</feature>
<evidence type="ECO:0000256" key="2">
    <source>
        <dbReference type="ARBA" id="ARBA00006489"/>
    </source>
</evidence>
<keyword evidence="6" id="KW-0677">Repeat</keyword>
<dbReference type="Pfam" id="PF23409">
    <property type="entry name" value="Beta-prop_EML"/>
    <property type="match status" value="1"/>
</dbReference>
<sequence>MDDSTNSSEQEFLAVSSSNGSVHNQDNGFLQKRVEELETIVKSQQAQIDELKSIVERIGTLPIVESSNGTMASNNHNNKERKIATPIQYKYTQSSFVKNESKHKSIYTRSLTSPLRRPPSSGKNNLQSRGSNNSLLSESPSRDSSSPRASPLPRSSNMSGNPLAKRWNSSTTIDSASPIASSGSGGVAVGQSRFSNKSLVNLSLNKSRQNLHSVSCAQLNEDENCLKLLFKGTPLVFPIPKSMPDFDLNMQPEMPYHKLILDWVYGYRGKDCRQNLYYLPTGEIVYFTAAVAVLHNVDFSLQRHYLEHTAEIKSMALHPNKLLIATGQSGSMEKNAMPHIRVWNSVSLTTTAVIGVGHFTGPINCLAFSRSENGSLLVAIEDYTEKIMTVWNWQSGGENGVKITETKCSVDAIVACEFNPLDKNQIITAGKTHIAFWTFDQTGAYKKMGIFDTRDKPKYVTCISFTPSGDIVTGDTNGNIAIFGRGTNTIIRLLRKIHDGPVFTLCALRNSGFISGGGKDGKLVLFQDNLSSSNAVCTIEPHYGGVRVVTQGRGAVLFIGTTRNCILMGQLEDTEFTPLVMGHVGEVNALSCGSKLGQFITGGYDRLLQCWDSLTHSVVWSKDIEEPIQCCAVSPADNKTIIVGGGSGRWSIYNGESRELIGQLFDGSDVITTVKFSPSGQYIAIGSRDSSIYIYEIGKQSKKFSKIGKCAGHSGSILAIDWTQDDMHMRSNSTSIEILHWNPHLCRQITNASSISELQWASQSCILTFETIGIWPENAEDYDIVSAAKSDDSSTLVAGNSNGLIQVFNYPAALPNSLFDAYRGHGGDVSSVVFSQDNQLLSVGRSDASVLQWRVI</sequence>
<dbReference type="VEuPathDB" id="VectorBase:CSON014524"/>
<keyword evidence="4 8" id="KW-0853">WD repeat</keyword>
<dbReference type="InterPro" id="IPR011047">
    <property type="entry name" value="Quinoprotein_ADH-like_sf"/>
</dbReference>
<feature type="compositionally biased region" description="Low complexity" evidence="10">
    <location>
        <begin position="108"/>
        <end position="121"/>
    </location>
</feature>
<evidence type="ECO:0000256" key="8">
    <source>
        <dbReference type="PROSITE-ProRule" id="PRU00221"/>
    </source>
</evidence>
<comment type="subcellular location">
    <subcellularLocation>
        <location evidence="1">Cytoplasm</location>
        <location evidence="1">Cytoskeleton</location>
    </subcellularLocation>
</comment>
<feature type="coiled-coil region" evidence="9">
    <location>
        <begin position="27"/>
        <end position="54"/>
    </location>
</feature>
<dbReference type="GO" id="GO:0072686">
    <property type="term" value="C:mitotic spindle"/>
    <property type="evidence" value="ECO:0007669"/>
    <property type="project" value="TreeGrafter"/>
</dbReference>
<dbReference type="InterPro" id="IPR055442">
    <property type="entry name" value="Beta-prop_EML-like_2nd"/>
</dbReference>
<dbReference type="PROSITE" id="PS50294">
    <property type="entry name" value="WD_REPEATS_REGION"/>
    <property type="match status" value="1"/>
</dbReference>
<dbReference type="OMA" id="DIQWFTH"/>
<dbReference type="SUPFAM" id="SSF50993">
    <property type="entry name" value="Peptidase/esterase 'gauge' domain"/>
    <property type="match status" value="1"/>
</dbReference>
<keyword evidence="7" id="KW-0206">Cytoskeleton</keyword>
<proteinExistence type="inferred from homology"/>
<evidence type="ECO:0000313" key="13">
    <source>
        <dbReference type="EMBL" id="SSX07089.1"/>
    </source>
</evidence>
<dbReference type="Pfam" id="PF23414">
    <property type="entry name" value="Beta-prop_EML_2"/>
    <property type="match status" value="1"/>
</dbReference>
<dbReference type="InterPro" id="IPR001680">
    <property type="entry name" value="WD40_rpt"/>
</dbReference>
<dbReference type="InterPro" id="IPR015943">
    <property type="entry name" value="WD40/YVTN_repeat-like_dom_sf"/>
</dbReference>